<dbReference type="SUPFAM" id="SSF46689">
    <property type="entry name" value="Homeodomain-like"/>
    <property type="match status" value="1"/>
</dbReference>
<dbReference type="PROSITE" id="PS01124">
    <property type="entry name" value="HTH_ARAC_FAMILY_2"/>
    <property type="match status" value="1"/>
</dbReference>
<keyword evidence="6" id="KW-1185">Reference proteome</keyword>
<dbReference type="SMART" id="SM00342">
    <property type="entry name" value="HTH_ARAC"/>
    <property type="match status" value="1"/>
</dbReference>
<keyword evidence="3" id="KW-0804">Transcription</keyword>
<evidence type="ECO:0000256" key="1">
    <source>
        <dbReference type="ARBA" id="ARBA00023015"/>
    </source>
</evidence>
<dbReference type="GO" id="GO:0043565">
    <property type="term" value="F:sequence-specific DNA binding"/>
    <property type="evidence" value="ECO:0007669"/>
    <property type="project" value="InterPro"/>
</dbReference>
<keyword evidence="1" id="KW-0805">Transcription regulation</keyword>
<evidence type="ECO:0000259" key="4">
    <source>
        <dbReference type="PROSITE" id="PS01124"/>
    </source>
</evidence>
<dbReference type="STRING" id="582672.SAMN05216360_10728"/>
<protein>
    <submittedName>
        <fullName evidence="5">AraC-type DNA-binding protein</fullName>
    </submittedName>
</protein>
<dbReference type="OrthoDB" id="7904253at2"/>
<dbReference type="InterPro" id="IPR018060">
    <property type="entry name" value="HTH_AraC"/>
</dbReference>
<evidence type="ECO:0000256" key="3">
    <source>
        <dbReference type="ARBA" id="ARBA00023163"/>
    </source>
</evidence>
<name>A0A1H0A079_9HYPH</name>
<sequence length="321" mass="34590">MSLPALVPSIIETTRHVEPKRAFEFWRATALAPFGDVGCVHPRDAFRAKRIVVSGAGWGLTHTVSSPVGLTIGPRQLDRNGPETVVIGLGLDGIGYQQQGERGGRLGAGDISFLSRHRPLVAGTQSDYAEIRLALPRTTFEAWIGPVDAFAGRCIVGDPALAEFKAALRRFAVTAAWMSQDEAQAAFEGLLHLLGNRVRDPEARPGSLLSCEAVASVAWAHIMRRLHDPRLGPAEIQAALGISRAQLYRVFAGTGGVAAAIRDARLDLAHRRLATPRTDGMQIATIVYACGFTDVPSFNRAFRQRFGLSPRELRAGLGIST</sequence>
<evidence type="ECO:0000313" key="6">
    <source>
        <dbReference type="Proteomes" id="UP000198704"/>
    </source>
</evidence>
<dbReference type="AlphaFoldDB" id="A0A1H0A079"/>
<dbReference type="EMBL" id="FNHS01000007">
    <property type="protein sequence ID" value="SDN27139.1"/>
    <property type="molecule type" value="Genomic_DNA"/>
</dbReference>
<feature type="domain" description="HTH araC/xylS-type" evidence="4">
    <location>
        <begin position="216"/>
        <end position="316"/>
    </location>
</feature>
<dbReference type="Gene3D" id="1.10.10.60">
    <property type="entry name" value="Homeodomain-like"/>
    <property type="match status" value="1"/>
</dbReference>
<organism evidence="5 6">
    <name type="scientific">Methylobacterium phyllostachyos</name>
    <dbReference type="NCBI Taxonomy" id="582672"/>
    <lineage>
        <taxon>Bacteria</taxon>
        <taxon>Pseudomonadati</taxon>
        <taxon>Pseudomonadota</taxon>
        <taxon>Alphaproteobacteria</taxon>
        <taxon>Hyphomicrobiales</taxon>
        <taxon>Methylobacteriaceae</taxon>
        <taxon>Methylobacterium</taxon>
    </lineage>
</organism>
<keyword evidence="2 5" id="KW-0238">DNA-binding</keyword>
<accession>A0A1H0A079</accession>
<gene>
    <name evidence="5" type="ORF">SAMN05216360_10728</name>
</gene>
<proteinExistence type="predicted"/>
<dbReference type="RefSeq" id="WP_091716243.1">
    <property type="nucleotide sequence ID" value="NZ_FNHS01000007.1"/>
</dbReference>
<dbReference type="Proteomes" id="UP000198704">
    <property type="component" value="Unassembled WGS sequence"/>
</dbReference>
<dbReference type="Pfam" id="PF12833">
    <property type="entry name" value="HTH_18"/>
    <property type="match status" value="1"/>
</dbReference>
<dbReference type="PANTHER" id="PTHR46796:SF6">
    <property type="entry name" value="ARAC SUBFAMILY"/>
    <property type="match status" value="1"/>
</dbReference>
<dbReference type="GO" id="GO:0003700">
    <property type="term" value="F:DNA-binding transcription factor activity"/>
    <property type="evidence" value="ECO:0007669"/>
    <property type="project" value="InterPro"/>
</dbReference>
<dbReference type="InterPro" id="IPR009057">
    <property type="entry name" value="Homeodomain-like_sf"/>
</dbReference>
<reference evidence="6" key="1">
    <citation type="submission" date="2016-10" db="EMBL/GenBank/DDBJ databases">
        <authorList>
            <person name="Varghese N."/>
            <person name="Submissions S."/>
        </authorList>
    </citation>
    <scope>NUCLEOTIDE SEQUENCE [LARGE SCALE GENOMIC DNA]</scope>
    <source>
        <strain evidence="6">BL47</strain>
    </source>
</reference>
<dbReference type="PANTHER" id="PTHR46796">
    <property type="entry name" value="HTH-TYPE TRANSCRIPTIONAL ACTIVATOR RHAS-RELATED"/>
    <property type="match status" value="1"/>
</dbReference>
<evidence type="ECO:0000313" key="5">
    <source>
        <dbReference type="EMBL" id="SDN27139.1"/>
    </source>
</evidence>
<evidence type="ECO:0000256" key="2">
    <source>
        <dbReference type="ARBA" id="ARBA00023125"/>
    </source>
</evidence>
<dbReference type="InterPro" id="IPR050204">
    <property type="entry name" value="AraC_XylS_family_regulators"/>
</dbReference>